<keyword evidence="2" id="KW-0732">Signal</keyword>
<dbReference type="OrthoDB" id="4584900at2759"/>
<dbReference type="EMBL" id="MU129110">
    <property type="protein sequence ID" value="KAF9506451.1"/>
    <property type="molecule type" value="Genomic_DNA"/>
</dbReference>
<keyword evidence="4" id="KW-1185">Reference proteome</keyword>
<evidence type="ECO:0000256" key="2">
    <source>
        <dbReference type="SAM" id="SignalP"/>
    </source>
</evidence>
<feature type="compositionally biased region" description="Pro residues" evidence="1">
    <location>
        <begin position="63"/>
        <end position="76"/>
    </location>
</feature>
<dbReference type="Proteomes" id="UP000886523">
    <property type="component" value="Unassembled WGS sequence"/>
</dbReference>
<name>A0A9P6DKW9_9AGAM</name>
<feature type="signal peptide" evidence="2">
    <location>
        <begin position="1"/>
        <end position="17"/>
    </location>
</feature>
<comment type="caution">
    <text evidence="3">The sequence shown here is derived from an EMBL/GenBank/DDBJ whole genome shotgun (WGS) entry which is preliminary data.</text>
</comment>
<feature type="region of interest" description="Disordered" evidence="1">
    <location>
        <begin position="52"/>
        <end position="80"/>
    </location>
</feature>
<accession>A0A9P6DKW9</accession>
<gene>
    <name evidence="3" type="ORF">BS47DRAFT_1367358</name>
</gene>
<evidence type="ECO:0008006" key="5">
    <source>
        <dbReference type="Google" id="ProtNLM"/>
    </source>
</evidence>
<evidence type="ECO:0000313" key="3">
    <source>
        <dbReference type="EMBL" id="KAF9506451.1"/>
    </source>
</evidence>
<protein>
    <recommendedName>
        <fullName evidence="5">Lectin</fullName>
    </recommendedName>
</protein>
<evidence type="ECO:0000256" key="1">
    <source>
        <dbReference type="SAM" id="MobiDB-lite"/>
    </source>
</evidence>
<feature type="chain" id="PRO_5040132567" description="Lectin" evidence="2">
    <location>
        <begin position="18"/>
        <end position="254"/>
    </location>
</feature>
<dbReference type="AlphaFoldDB" id="A0A9P6DKW9"/>
<proteinExistence type="predicted"/>
<reference evidence="3" key="1">
    <citation type="journal article" date="2020" name="Nat. Commun.">
        <title>Large-scale genome sequencing of mycorrhizal fungi provides insights into the early evolution of symbiotic traits.</title>
        <authorList>
            <person name="Miyauchi S."/>
            <person name="Kiss E."/>
            <person name="Kuo A."/>
            <person name="Drula E."/>
            <person name="Kohler A."/>
            <person name="Sanchez-Garcia M."/>
            <person name="Morin E."/>
            <person name="Andreopoulos B."/>
            <person name="Barry K.W."/>
            <person name="Bonito G."/>
            <person name="Buee M."/>
            <person name="Carver A."/>
            <person name="Chen C."/>
            <person name="Cichocki N."/>
            <person name="Clum A."/>
            <person name="Culley D."/>
            <person name="Crous P.W."/>
            <person name="Fauchery L."/>
            <person name="Girlanda M."/>
            <person name="Hayes R.D."/>
            <person name="Keri Z."/>
            <person name="LaButti K."/>
            <person name="Lipzen A."/>
            <person name="Lombard V."/>
            <person name="Magnuson J."/>
            <person name="Maillard F."/>
            <person name="Murat C."/>
            <person name="Nolan M."/>
            <person name="Ohm R.A."/>
            <person name="Pangilinan J."/>
            <person name="Pereira M.F."/>
            <person name="Perotto S."/>
            <person name="Peter M."/>
            <person name="Pfister S."/>
            <person name="Riley R."/>
            <person name="Sitrit Y."/>
            <person name="Stielow J.B."/>
            <person name="Szollosi G."/>
            <person name="Zifcakova L."/>
            <person name="Stursova M."/>
            <person name="Spatafora J.W."/>
            <person name="Tedersoo L."/>
            <person name="Vaario L.M."/>
            <person name="Yamada A."/>
            <person name="Yan M."/>
            <person name="Wang P."/>
            <person name="Xu J."/>
            <person name="Bruns T."/>
            <person name="Baldrian P."/>
            <person name="Vilgalys R."/>
            <person name="Dunand C."/>
            <person name="Henrissat B."/>
            <person name="Grigoriev I.V."/>
            <person name="Hibbett D."/>
            <person name="Nagy L.G."/>
            <person name="Martin F.M."/>
        </authorList>
    </citation>
    <scope>NUCLEOTIDE SEQUENCE</scope>
    <source>
        <strain evidence="3">UP504</strain>
    </source>
</reference>
<sequence length="254" mass="27541">MHSLFPVILFLIVPNLAFAPLAHPVADLAEDTSVTNGERLARGLPLLKPKWRDPTRARRSYPSPSPKVPPTGPGPARPWTQGRIIPVLAADNTKLGYLGASFSEKGGIQITQDATSAMLVRFRARYRSSTEATMPLEILNGHKGLLAAVATNSNDFDLPSQHLGILGSSLDSSGKSNSYSEATSVRAAVETNIWKFDSSTNRLTAKWVDEDKLSHSLEFLLTALGEIHIVGSPHDSEAFPGMQKIRFIFEAEAA</sequence>
<evidence type="ECO:0000313" key="4">
    <source>
        <dbReference type="Proteomes" id="UP000886523"/>
    </source>
</evidence>
<organism evidence="3 4">
    <name type="scientific">Hydnum rufescens UP504</name>
    <dbReference type="NCBI Taxonomy" id="1448309"/>
    <lineage>
        <taxon>Eukaryota</taxon>
        <taxon>Fungi</taxon>
        <taxon>Dikarya</taxon>
        <taxon>Basidiomycota</taxon>
        <taxon>Agaricomycotina</taxon>
        <taxon>Agaricomycetes</taxon>
        <taxon>Cantharellales</taxon>
        <taxon>Hydnaceae</taxon>
        <taxon>Hydnum</taxon>
    </lineage>
</organism>